<dbReference type="HOGENOM" id="CLU_000384_30_6_1"/>
<keyword evidence="1" id="KW-0507">mRNA processing</keyword>
<feature type="domain" description="CCHC-type" evidence="3">
    <location>
        <begin position="100"/>
        <end position="115"/>
    </location>
</feature>
<dbReference type="AlphaFoldDB" id="V2X6Z1"/>
<comment type="caution">
    <text evidence="4">The sequence shown here is derived from an EMBL/GenBank/DDBJ whole genome shotgun (WGS) entry which is preliminary data.</text>
</comment>
<proteinExistence type="predicted"/>
<dbReference type="Pfam" id="PF00098">
    <property type="entry name" value="zf-CCHC"/>
    <property type="match status" value="1"/>
</dbReference>
<dbReference type="GO" id="GO:0006397">
    <property type="term" value="P:mRNA processing"/>
    <property type="evidence" value="ECO:0007669"/>
    <property type="project" value="UniProtKB-KW"/>
</dbReference>
<evidence type="ECO:0000259" key="3">
    <source>
        <dbReference type="PROSITE" id="PS50158"/>
    </source>
</evidence>
<keyword evidence="2" id="KW-0479">Metal-binding</keyword>
<dbReference type="InterPro" id="IPR036875">
    <property type="entry name" value="Znf_CCHC_sf"/>
</dbReference>
<dbReference type="GO" id="GO:0008270">
    <property type="term" value="F:zinc ion binding"/>
    <property type="evidence" value="ECO:0007669"/>
    <property type="project" value="UniProtKB-KW"/>
</dbReference>
<keyword evidence="2" id="KW-0862">Zinc</keyword>
<dbReference type="Gene3D" id="4.10.60.10">
    <property type="entry name" value="Zinc finger, CCHC-type"/>
    <property type="match status" value="1"/>
</dbReference>
<dbReference type="InterPro" id="IPR001878">
    <property type="entry name" value="Znf_CCHC"/>
</dbReference>
<protein>
    <recommendedName>
        <fullName evidence="3">CCHC-type domain-containing protein</fullName>
    </recommendedName>
</protein>
<reference evidence="4 5" key="1">
    <citation type="journal article" date="2014" name="BMC Genomics">
        <title>Genome and secretome analysis of the hemibiotrophic fungal pathogen, Moniliophthora roreri, which causes frosty pod rot disease of cacao: mechanisms of the biotrophic and necrotrophic phases.</title>
        <authorList>
            <person name="Meinhardt L.W."/>
            <person name="Costa G.G.L."/>
            <person name="Thomazella D.P.T."/>
            <person name="Teixeira P.J.P.L."/>
            <person name="Carazzolle M.F."/>
            <person name="Schuster S.C."/>
            <person name="Carlson J.E."/>
            <person name="Guiltinan M.J."/>
            <person name="Mieczkowski P."/>
            <person name="Farmer A."/>
            <person name="Ramaraj T."/>
            <person name="Crozier J."/>
            <person name="Davis R.E."/>
            <person name="Shao J."/>
            <person name="Melnick R.L."/>
            <person name="Pereira G.A.G."/>
            <person name="Bailey B.A."/>
        </authorList>
    </citation>
    <scope>NUCLEOTIDE SEQUENCE [LARGE SCALE GENOMIC DNA]</scope>
    <source>
        <strain evidence="4 5">MCA 2997</strain>
    </source>
</reference>
<evidence type="ECO:0000313" key="5">
    <source>
        <dbReference type="Proteomes" id="UP000017559"/>
    </source>
</evidence>
<evidence type="ECO:0000313" key="4">
    <source>
        <dbReference type="EMBL" id="ESK89532.1"/>
    </source>
</evidence>
<dbReference type="KEGG" id="mrr:Moror_16068"/>
<dbReference type="GO" id="GO:0003676">
    <property type="term" value="F:nucleic acid binding"/>
    <property type="evidence" value="ECO:0007669"/>
    <property type="project" value="InterPro"/>
</dbReference>
<dbReference type="SUPFAM" id="SSF57756">
    <property type="entry name" value="Retrovirus zinc finger-like domains"/>
    <property type="match status" value="1"/>
</dbReference>
<dbReference type="SMART" id="SM00343">
    <property type="entry name" value="ZnF_C2HC"/>
    <property type="match status" value="1"/>
</dbReference>
<dbReference type="OrthoDB" id="3040543at2759"/>
<gene>
    <name evidence="4" type="ORF">Moror_16068</name>
</gene>
<accession>V2X6Z1</accession>
<dbReference type="Proteomes" id="UP000017559">
    <property type="component" value="Unassembled WGS sequence"/>
</dbReference>
<evidence type="ECO:0000256" key="2">
    <source>
        <dbReference type="PROSITE-ProRule" id="PRU00047"/>
    </source>
</evidence>
<keyword evidence="2" id="KW-0863">Zinc-finger</keyword>
<sequence>METGYDNQTLIKIFREGLLLFLADKIMVRPEGYPTTINRWYQAAIKYNNQFKMAEAAREKWRAKRGKRELIKLKVTHQEKAVIRRVLSESDRKDYMAQGKCFKCAQTGHISRDCPMKGQNSRTENKKLSAREMFVKIRAIVLKQREAEQNEILDLMGTEGF</sequence>
<organism evidence="4 5">
    <name type="scientific">Moniliophthora roreri (strain MCA 2997)</name>
    <name type="common">Cocoa frosty pod rot fungus</name>
    <name type="synonym">Crinipellis roreri</name>
    <dbReference type="NCBI Taxonomy" id="1381753"/>
    <lineage>
        <taxon>Eukaryota</taxon>
        <taxon>Fungi</taxon>
        <taxon>Dikarya</taxon>
        <taxon>Basidiomycota</taxon>
        <taxon>Agaricomycotina</taxon>
        <taxon>Agaricomycetes</taxon>
        <taxon>Agaricomycetidae</taxon>
        <taxon>Agaricales</taxon>
        <taxon>Marasmiineae</taxon>
        <taxon>Marasmiaceae</taxon>
        <taxon>Moniliophthora</taxon>
    </lineage>
</organism>
<dbReference type="PROSITE" id="PS50158">
    <property type="entry name" value="ZF_CCHC"/>
    <property type="match status" value="1"/>
</dbReference>
<evidence type="ECO:0000256" key="1">
    <source>
        <dbReference type="ARBA" id="ARBA00022664"/>
    </source>
</evidence>
<dbReference type="EMBL" id="AWSO01000552">
    <property type="protein sequence ID" value="ESK89532.1"/>
    <property type="molecule type" value="Genomic_DNA"/>
</dbReference>
<keyword evidence="5" id="KW-1185">Reference proteome</keyword>
<name>V2X6Z1_MONRO</name>